<dbReference type="EMBL" id="BAAAPH010000007">
    <property type="protein sequence ID" value="GAA1568651.1"/>
    <property type="molecule type" value="Genomic_DNA"/>
</dbReference>
<organism evidence="1 2">
    <name type="scientific">Kribbella hippodromi</name>
    <dbReference type="NCBI Taxonomy" id="434347"/>
    <lineage>
        <taxon>Bacteria</taxon>
        <taxon>Bacillati</taxon>
        <taxon>Actinomycetota</taxon>
        <taxon>Actinomycetes</taxon>
        <taxon>Propionibacteriales</taxon>
        <taxon>Kribbellaceae</taxon>
        <taxon>Kribbella</taxon>
    </lineage>
</organism>
<dbReference type="Gene3D" id="1.10.10.10">
    <property type="entry name" value="Winged helix-like DNA-binding domain superfamily/Winged helix DNA-binding domain"/>
    <property type="match status" value="1"/>
</dbReference>
<sequence>MSTSNYMLVDMYMSGDNKPIGWWLKEVDRRLEAAFERVLAADGLTRRQWQALNAAADGQPIAVALAPFLDDDPAGLAAVTNPLVEREWLTGDELTAAGSRALADLTVKVQAHRREVTAGISGQEYLTTVGVLRRMAGNLK</sequence>
<comment type="caution">
    <text evidence="1">The sequence shown here is derived from an EMBL/GenBank/DDBJ whole genome shotgun (WGS) entry which is preliminary data.</text>
</comment>
<dbReference type="InterPro" id="IPR036390">
    <property type="entry name" value="WH_DNA-bd_sf"/>
</dbReference>
<name>A0ABP4P1M6_9ACTN</name>
<dbReference type="InterPro" id="IPR036388">
    <property type="entry name" value="WH-like_DNA-bd_sf"/>
</dbReference>
<dbReference type="Proteomes" id="UP001501705">
    <property type="component" value="Unassembled WGS sequence"/>
</dbReference>
<gene>
    <name evidence="1" type="ORF">GCM10009804_26390</name>
</gene>
<dbReference type="SUPFAM" id="SSF46785">
    <property type="entry name" value="Winged helix' DNA-binding domain"/>
    <property type="match status" value="1"/>
</dbReference>
<proteinExistence type="predicted"/>
<evidence type="ECO:0000313" key="1">
    <source>
        <dbReference type="EMBL" id="GAA1568651.1"/>
    </source>
</evidence>
<protein>
    <submittedName>
        <fullName evidence="1">MarR family winged helix-turn-helix transcriptional regulator</fullName>
    </submittedName>
</protein>
<evidence type="ECO:0000313" key="2">
    <source>
        <dbReference type="Proteomes" id="UP001501705"/>
    </source>
</evidence>
<accession>A0ABP4P1M6</accession>
<reference evidence="2" key="1">
    <citation type="journal article" date="2019" name="Int. J. Syst. Evol. Microbiol.">
        <title>The Global Catalogue of Microorganisms (GCM) 10K type strain sequencing project: providing services to taxonomists for standard genome sequencing and annotation.</title>
        <authorList>
            <consortium name="The Broad Institute Genomics Platform"/>
            <consortium name="The Broad Institute Genome Sequencing Center for Infectious Disease"/>
            <person name="Wu L."/>
            <person name="Ma J."/>
        </authorList>
    </citation>
    <scope>NUCLEOTIDE SEQUENCE [LARGE SCALE GENOMIC DNA]</scope>
    <source>
        <strain evidence="2">JCM 15572</strain>
    </source>
</reference>
<keyword evidence="2" id="KW-1185">Reference proteome</keyword>